<evidence type="ECO:0000313" key="4">
    <source>
        <dbReference type="EMBL" id="AXX87896.1"/>
    </source>
</evidence>
<protein>
    <submittedName>
        <fullName evidence="5">NUDIX hydrolase</fullName>
    </submittedName>
    <submittedName>
        <fullName evidence="4">Putative ADP-ribose pyrophosphatase YjhB, Nudix family</fullName>
    </submittedName>
</protein>
<name>A0A347TMR8_9BACT</name>
<dbReference type="EMBL" id="CP032101">
    <property type="protein sequence ID" value="AXX87896.1"/>
    <property type="molecule type" value="Genomic_DNA"/>
</dbReference>
<dbReference type="CDD" id="cd18873">
    <property type="entry name" value="NUDIX_NadM_like"/>
    <property type="match status" value="1"/>
</dbReference>
<reference evidence="4 7" key="3">
    <citation type="submission" date="2018-08" db="EMBL/GenBank/DDBJ databases">
        <title>Complete genome of the Arcobacter marinus type strain JCM 15502.</title>
        <authorList>
            <person name="Miller W.G."/>
            <person name="Yee E."/>
            <person name="Huynh S."/>
            <person name="Parker C.T."/>
        </authorList>
    </citation>
    <scope>NUCLEOTIDE SEQUENCE [LARGE SCALE GENOMIC DNA]</scope>
    <source>
        <strain evidence="4 7">JCM 15502</strain>
    </source>
</reference>
<dbReference type="AlphaFoldDB" id="A0A347TMR8"/>
<evidence type="ECO:0000256" key="1">
    <source>
        <dbReference type="ARBA" id="ARBA00022801"/>
    </source>
</evidence>
<dbReference type="InterPro" id="IPR000086">
    <property type="entry name" value="NUDIX_hydrolase_dom"/>
</dbReference>
<dbReference type="InterPro" id="IPR020476">
    <property type="entry name" value="Nudix_hydrolase"/>
</dbReference>
<reference evidence="5" key="2">
    <citation type="submission" date="2017-09" db="EMBL/GenBank/DDBJ databases">
        <authorList>
            <person name="Perez-Cataluna A."/>
            <person name="Figueras M.J."/>
            <person name="Salas-Masso N."/>
        </authorList>
    </citation>
    <scope>NUCLEOTIDE SEQUENCE</scope>
    <source>
        <strain evidence="5">CECT 7727</strain>
    </source>
</reference>
<evidence type="ECO:0000313" key="7">
    <source>
        <dbReference type="Proteomes" id="UP000264693"/>
    </source>
</evidence>
<dbReference type="KEGG" id="amar:AMRN_2184"/>
<dbReference type="EMBL" id="NXAO01000028">
    <property type="protein sequence ID" value="PHO15399.1"/>
    <property type="molecule type" value="Genomic_DNA"/>
</dbReference>
<dbReference type="PRINTS" id="PR00502">
    <property type="entry name" value="NUDIXFAMILY"/>
</dbReference>
<dbReference type="InterPro" id="IPR020084">
    <property type="entry name" value="NUDIX_hydrolase_CS"/>
</dbReference>
<evidence type="ECO:0000313" key="6">
    <source>
        <dbReference type="Proteomes" id="UP000224740"/>
    </source>
</evidence>
<keyword evidence="6" id="KW-1185">Reference proteome</keyword>
<dbReference type="PROSITE" id="PS00893">
    <property type="entry name" value="NUDIX_BOX"/>
    <property type="match status" value="1"/>
</dbReference>
<keyword evidence="1 2" id="KW-0378">Hydrolase</keyword>
<dbReference type="PANTHER" id="PTHR43736">
    <property type="entry name" value="ADP-RIBOSE PYROPHOSPHATASE"/>
    <property type="match status" value="1"/>
</dbReference>
<dbReference type="SUPFAM" id="SSF55811">
    <property type="entry name" value="Nudix"/>
    <property type="match status" value="1"/>
</dbReference>
<comment type="similarity">
    <text evidence="2">Belongs to the Nudix hydrolase family.</text>
</comment>
<dbReference type="InterPro" id="IPR015797">
    <property type="entry name" value="NUDIX_hydrolase-like_dom_sf"/>
</dbReference>
<dbReference type="PROSITE" id="PS51462">
    <property type="entry name" value="NUDIX"/>
    <property type="match status" value="1"/>
</dbReference>
<dbReference type="PANTHER" id="PTHR43736:SF1">
    <property type="entry name" value="DIHYDRONEOPTERIN TRIPHOSPHATE DIPHOSPHATASE"/>
    <property type="match status" value="1"/>
</dbReference>
<dbReference type="GO" id="GO:0016787">
    <property type="term" value="F:hydrolase activity"/>
    <property type="evidence" value="ECO:0007669"/>
    <property type="project" value="UniProtKB-KW"/>
</dbReference>
<gene>
    <name evidence="4" type="ORF">AMRN_2184</name>
    <name evidence="5" type="ORF">CPH92_06995</name>
</gene>
<dbReference type="Proteomes" id="UP000224740">
    <property type="component" value="Unassembled WGS sequence"/>
</dbReference>
<accession>A0A347TMR8</accession>
<dbReference type="Gene3D" id="3.90.79.10">
    <property type="entry name" value="Nucleoside Triphosphate Pyrophosphohydrolase"/>
    <property type="match status" value="1"/>
</dbReference>
<dbReference type="Pfam" id="PF00293">
    <property type="entry name" value="NUDIX"/>
    <property type="match status" value="1"/>
</dbReference>
<dbReference type="Proteomes" id="UP000264693">
    <property type="component" value="Chromosome"/>
</dbReference>
<evidence type="ECO:0000256" key="2">
    <source>
        <dbReference type="RuleBase" id="RU003476"/>
    </source>
</evidence>
<evidence type="ECO:0000313" key="5">
    <source>
        <dbReference type="EMBL" id="PHO15399.1"/>
    </source>
</evidence>
<reference evidence="6" key="1">
    <citation type="submission" date="2017-09" db="EMBL/GenBank/DDBJ databases">
        <title>Arcobacter canalis sp. nov., a new species isolated from a water canal contaminated with urban sewage.</title>
        <authorList>
            <person name="Perez-Cataluna A."/>
            <person name="Salas-Masso N."/>
            <person name="Figueras M.J."/>
        </authorList>
    </citation>
    <scope>NUCLEOTIDE SEQUENCE [LARGE SCALE GENOMIC DNA]</scope>
    <source>
        <strain evidence="6">CECT 7727</strain>
    </source>
</reference>
<feature type="domain" description="Nudix hydrolase" evidence="3">
    <location>
        <begin position="11"/>
        <end position="141"/>
    </location>
</feature>
<organism evidence="4 7">
    <name type="scientific">Malaciobacter marinus</name>
    <dbReference type="NCBI Taxonomy" id="505249"/>
    <lineage>
        <taxon>Bacteria</taxon>
        <taxon>Pseudomonadati</taxon>
        <taxon>Campylobacterota</taxon>
        <taxon>Epsilonproteobacteria</taxon>
        <taxon>Campylobacterales</taxon>
        <taxon>Arcobacteraceae</taxon>
        <taxon>Malaciobacter</taxon>
    </lineage>
</organism>
<sequence>MNNFENKIKTPHIATDGIIKIFDDKENFKGIVLITRKNPPLGLALPGGFVDIGEKVEDALKREMKEEVNLDVSILKLLGIYSDPKRDERFHCVSCSYICKAYGKPIAADDAKSAKIYSLNEIPFDKLVFDHKQIVKDFIKYEEI</sequence>
<proteinExistence type="inferred from homology"/>
<evidence type="ECO:0000259" key="3">
    <source>
        <dbReference type="PROSITE" id="PS51462"/>
    </source>
</evidence>
<dbReference type="RefSeq" id="WP_099311027.1">
    <property type="nucleotide sequence ID" value="NZ_CP032101.1"/>
</dbReference>